<feature type="non-terminal residue" evidence="2">
    <location>
        <position position="1"/>
    </location>
</feature>
<name>A0A8H7ZQF8_9FUNG</name>
<evidence type="ECO:0000313" key="3">
    <source>
        <dbReference type="Proteomes" id="UP000673691"/>
    </source>
</evidence>
<organism evidence="2 3">
    <name type="scientific">Olpidium bornovanus</name>
    <dbReference type="NCBI Taxonomy" id="278681"/>
    <lineage>
        <taxon>Eukaryota</taxon>
        <taxon>Fungi</taxon>
        <taxon>Fungi incertae sedis</taxon>
        <taxon>Olpidiomycota</taxon>
        <taxon>Olpidiomycotina</taxon>
        <taxon>Olpidiomycetes</taxon>
        <taxon>Olpidiales</taxon>
        <taxon>Olpidiaceae</taxon>
        <taxon>Olpidium</taxon>
    </lineage>
</organism>
<accession>A0A8H7ZQF8</accession>
<gene>
    <name evidence="2" type="ORF">BJ554DRAFT_2824</name>
</gene>
<sequence>RVPRGFQKPEGAFPGGKEKKTKEKQQNKLGGLSRRLKPKFPSRLPRPYRAGKQETDPFHTDELDQINAWQPCWADHAC</sequence>
<feature type="compositionally biased region" description="Basic and acidic residues" evidence="1">
    <location>
        <begin position="16"/>
        <end position="26"/>
    </location>
</feature>
<dbReference type="EMBL" id="JAEFCI010010435">
    <property type="protein sequence ID" value="KAG5457218.1"/>
    <property type="molecule type" value="Genomic_DNA"/>
</dbReference>
<dbReference type="Proteomes" id="UP000673691">
    <property type="component" value="Unassembled WGS sequence"/>
</dbReference>
<protein>
    <submittedName>
        <fullName evidence="2">Uncharacterized protein</fullName>
    </submittedName>
</protein>
<feature type="region of interest" description="Disordered" evidence="1">
    <location>
        <begin position="1"/>
        <end position="60"/>
    </location>
</feature>
<dbReference type="AlphaFoldDB" id="A0A8H7ZQF8"/>
<comment type="caution">
    <text evidence="2">The sequence shown here is derived from an EMBL/GenBank/DDBJ whole genome shotgun (WGS) entry which is preliminary data.</text>
</comment>
<evidence type="ECO:0000256" key="1">
    <source>
        <dbReference type="SAM" id="MobiDB-lite"/>
    </source>
</evidence>
<keyword evidence="3" id="KW-1185">Reference proteome</keyword>
<feature type="compositionally biased region" description="Basic and acidic residues" evidence="1">
    <location>
        <begin position="51"/>
        <end position="60"/>
    </location>
</feature>
<proteinExistence type="predicted"/>
<reference evidence="2 3" key="1">
    <citation type="journal article" name="Sci. Rep.">
        <title>Genome-scale phylogenetic analyses confirm Olpidium as the closest living zoosporic fungus to the non-flagellated, terrestrial fungi.</title>
        <authorList>
            <person name="Chang Y."/>
            <person name="Rochon D."/>
            <person name="Sekimoto S."/>
            <person name="Wang Y."/>
            <person name="Chovatia M."/>
            <person name="Sandor L."/>
            <person name="Salamov A."/>
            <person name="Grigoriev I.V."/>
            <person name="Stajich J.E."/>
            <person name="Spatafora J.W."/>
        </authorList>
    </citation>
    <scope>NUCLEOTIDE SEQUENCE [LARGE SCALE GENOMIC DNA]</scope>
    <source>
        <strain evidence="2">S191</strain>
    </source>
</reference>
<evidence type="ECO:0000313" key="2">
    <source>
        <dbReference type="EMBL" id="KAG5457218.1"/>
    </source>
</evidence>